<dbReference type="Pfam" id="PF00009">
    <property type="entry name" value="GTP_EFTU"/>
    <property type="match status" value="1"/>
</dbReference>
<dbReference type="CDD" id="cd03713">
    <property type="entry name" value="EFG_mtEFG_C"/>
    <property type="match status" value="1"/>
</dbReference>
<dbReference type="Pfam" id="PF00679">
    <property type="entry name" value="EFG_C"/>
    <property type="match status" value="1"/>
</dbReference>
<dbReference type="Gene3D" id="3.40.50.300">
    <property type="entry name" value="P-loop containing nucleotide triphosphate hydrolases"/>
    <property type="match status" value="1"/>
</dbReference>
<comment type="caution">
    <text evidence="5">The sequence shown here is derived from an EMBL/GenBank/DDBJ whole genome shotgun (WGS) entry which is preliminary data.</text>
</comment>
<dbReference type="PROSITE" id="PS51722">
    <property type="entry name" value="G_TR_2"/>
    <property type="match status" value="1"/>
</dbReference>
<dbReference type="SUPFAM" id="SSF54211">
    <property type="entry name" value="Ribosomal protein S5 domain 2-like"/>
    <property type="match status" value="1"/>
</dbReference>
<dbReference type="SUPFAM" id="SSF54980">
    <property type="entry name" value="EF-G C-terminal domain-like"/>
    <property type="match status" value="2"/>
</dbReference>
<dbReference type="InterPro" id="IPR000795">
    <property type="entry name" value="T_Tr_GTP-bd_dom"/>
</dbReference>
<organism evidence="5 6">
    <name type="scientific">Actinocorallia herbida</name>
    <dbReference type="NCBI Taxonomy" id="58109"/>
    <lineage>
        <taxon>Bacteria</taxon>
        <taxon>Bacillati</taxon>
        <taxon>Actinomycetota</taxon>
        <taxon>Actinomycetes</taxon>
        <taxon>Streptosporangiales</taxon>
        <taxon>Thermomonosporaceae</taxon>
        <taxon>Actinocorallia</taxon>
    </lineage>
</organism>
<evidence type="ECO:0000313" key="6">
    <source>
        <dbReference type="Proteomes" id="UP000272400"/>
    </source>
</evidence>
<name>A0A3N1CSS6_9ACTN</name>
<dbReference type="Pfam" id="PF03764">
    <property type="entry name" value="EFG_IV"/>
    <property type="match status" value="1"/>
</dbReference>
<feature type="region of interest" description="Disordered" evidence="3">
    <location>
        <begin position="1"/>
        <end position="21"/>
    </location>
</feature>
<dbReference type="InterPro" id="IPR035649">
    <property type="entry name" value="EFG_V"/>
</dbReference>
<keyword evidence="1" id="KW-0547">Nucleotide-binding</keyword>
<dbReference type="InterPro" id="IPR005225">
    <property type="entry name" value="Small_GTP-bd"/>
</dbReference>
<dbReference type="InterPro" id="IPR035647">
    <property type="entry name" value="EFG_III/V"/>
</dbReference>
<dbReference type="InterPro" id="IPR014721">
    <property type="entry name" value="Ribsml_uS5_D2-typ_fold_subgr"/>
</dbReference>
<dbReference type="Pfam" id="PF14492">
    <property type="entry name" value="EFG_III"/>
    <property type="match status" value="1"/>
</dbReference>
<keyword evidence="6" id="KW-1185">Reference proteome</keyword>
<dbReference type="FunFam" id="3.30.70.240:FF:000001">
    <property type="entry name" value="Elongation factor G"/>
    <property type="match status" value="1"/>
</dbReference>
<dbReference type="Gene3D" id="3.30.230.10">
    <property type="match status" value="1"/>
</dbReference>
<dbReference type="SUPFAM" id="SSF50447">
    <property type="entry name" value="Translation proteins"/>
    <property type="match status" value="1"/>
</dbReference>
<dbReference type="GO" id="GO:0003924">
    <property type="term" value="F:GTPase activity"/>
    <property type="evidence" value="ECO:0007669"/>
    <property type="project" value="InterPro"/>
</dbReference>
<dbReference type="InterPro" id="IPR041095">
    <property type="entry name" value="EFG_II"/>
</dbReference>
<evidence type="ECO:0000259" key="4">
    <source>
        <dbReference type="PROSITE" id="PS51722"/>
    </source>
</evidence>
<evidence type="ECO:0000256" key="3">
    <source>
        <dbReference type="SAM" id="MobiDB-lite"/>
    </source>
</evidence>
<dbReference type="InterPro" id="IPR047872">
    <property type="entry name" value="EFG_IV"/>
</dbReference>
<dbReference type="InterPro" id="IPR009022">
    <property type="entry name" value="EFG_III"/>
</dbReference>
<feature type="compositionally biased region" description="Basic and acidic residues" evidence="3">
    <location>
        <begin position="11"/>
        <end position="21"/>
    </location>
</feature>
<dbReference type="Gene3D" id="3.30.70.870">
    <property type="entry name" value="Elongation Factor G (Translational Gtpase), domain 3"/>
    <property type="match status" value="1"/>
</dbReference>
<dbReference type="SMART" id="SM00838">
    <property type="entry name" value="EFG_C"/>
    <property type="match status" value="1"/>
</dbReference>
<dbReference type="PANTHER" id="PTHR43261">
    <property type="entry name" value="TRANSLATION ELONGATION FACTOR G-RELATED"/>
    <property type="match status" value="1"/>
</dbReference>
<dbReference type="FunFam" id="2.40.30.10:FF:000151">
    <property type="entry name" value="Translation elongation factor EF-G"/>
    <property type="match status" value="1"/>
</dbReference>
<dbReference type="InterPro" id="IPR027417">
    <property type="entry name" value="P-loop_NTPase"/>
</dbReference>
<dbReference type="Proteomes" id="UP000272400">
    <property type="component" value="Unassembled WGS sequence"/>
</dbReference>
<dbReference type="InterPro" id="IPR000640">
    <property type="entry name" value="EFG_V-like"/>
</dbReference>
<dbReference type="GO" id="GO:0005525">
    <property type="term" value="F:GTP binding"/>
    <property type="evidence" value="ECO:0007669"/>
    <property type="project" value="UniProtKB-KW"/>
</dbReference>
<dbReference type="Pfam" id="PF22042">
    <property type="entry name" value="EF-G_D2"/>
    <property type="match status" value="1"/>
</dbReference>
<evidence type="ECO:0000313" key="5">
    <source>
        <dbReference type="EMBL" id="ROO84361.1"/>
    </source>
</evidence>
<dbReference type="InterPro" id="IPR020568">
    <property type="entry name" value="Ribosomal_Su5_D2-typ_SF"/>
</dbReference>
<dbReference type="OrthoDB" id="3492050at2"/>
<keyword evidence="5" id="KW-0251">Elongation factor</keyword>
<dbReference type="NCBIfam" id="TIGR00231">
    <property type="entry name" value="small_GTP"/>
    <property type="match status" value="1"/>
</dbReference>
<protein>
    <submittedName>
        <fullName evidence="5">Translation elongation factor 2 (EF-2/EF-G)</fullName>
    </submittedName>
</protein>
<dbReference type="InterPro" id="IPR009000">
    <property type="entry name" value="Transl_B-barrel_sf"/>
</dbReference>
<dbReference type="SUPFAM" id="SSF52540">
    <property type="entry name" value="P-loop containing nucleoside triphosphate hydrolases"/>
    <property type="match status" value="1"/>
</dbReference>
<dbReference type="GO" id="GO:0032790">
    <property type="term" value="P:ribosome disassembly"/>
    <property type="evidence" value="ECO:0007669"/>
    <property type="project" value="TreeGrafter"/>
</dbReference>
<dbReference type="SMART" id="SM00889">
    <property type="entry name" value="EFG_IV"/>
    <property type="match status" value="1"/>
</dbReference>
<evidence type="ECO:0000256" key="1">
    <source>
        <dbReference type="ARBA" id="ARBA00022741"/>
    </source>
</evidence>
<dbReference type="GO" id="GO:0003746">
    <property type="term" value="F:translation elongation factor activity"/>
    <property type="evidence" value="ECO:0007669"/>
    <property type="project" value="UniProtKB-KW"/>
</dbReference>
<dbReference type="NCBIfam" id="NF009377">
    <property type="entry name" value="PRK12740.1-1"/>
    <property type="match status" value="1"/>
</dbReference>
<sequence length="700" mass="73921">MSDKNGSSGGRDTDVRAPEADRPARIRNVVLVGRSGAGKTTLAEALLSASGAIPKAGRVEDGTTIADQSPSAGGEARQHRTVNLALAPFACDGVKVNLLDAPGYPDFLGDLRAGLRAADAALFTISAVDGVDGQTRALWEECAAAGLPRAVVITKTDQMRGDYAATVAACQEAFGPGVVPLYVPDGQALVGLLSARRYDYSSGERREEGKGLPERYAPLREALLEAVIQESEDEGLMDRYVAGEDLPVDELIGDLEKAVARGGLFPVLATAVPHGDRPGPVTGMAELLEVITRGLPSPLEHEPPAVTLEDGKATAALVCDPDGPLAAEVIKTVADPYVGRISLVRVFSGTLRPDETVRVAGHNGSPHVSEERVGALTTPLGRRQRTVAQCVAGDICAISRLGHAETGDTLSAPARPLRVAPWELPDPLLPVAIRPRSKADDDKLAQALGRLVAEDPTVRLDNDAETGQLVLWCLGEAHADVLLDRLRGRFGVEVEPAELKVPLRETFGAAAEGLGRHVKQSGGHGQFGVCRITVEPLPPGSGIEFVDRIVGGVVPRQFVPSVEKGVRAQAAKGVASDHPLVDVRVTLHDGKAHPVDSSDLAFQTAGALALRDAATKVPVPLLEPVDEVEILVDDDHVGPVMSDLSSRRGRVLGAEPIPGSRTLIHAEVPGLELTRYAVDLRSLSHGTGTFHRTFLRHERF</sequence>
<dbReference type="RefSeq" id="WP_123663994.1">
    <property type="nucleotide sequence ID" value="NZ_RJKE01000001.1"/>
</dbReference>
<dbReference type="InterPro" id="IPR005517">
    <property type="entry name" value="Transl_elong_EFG/EF2_IV"/>
</dbReference>
<gene>
    <name evidence="5" type="ORF">EDD29_1883</name>
</gene>
<dbReference type="CDD" id="cd16262">
    <property type="entry name" value="EFG_III"/>
    <property type="match status" value="1"/>
</dbReference>
<dbReference type="CDD" id="cd01434">
    <property type="entry name" value="EFG_mtEFG1_IV"/>
    <property type="match status" value="1"/>
</dbReference>
<dbReference type="InterPro" id="IPR053905">
    <property type="entry name" value="EF-G-like_DII"/>
</dbReference>
<dbReference type="AlphaFoldDB" id="A0A3N1CSS6"/>
<dbReference type="Gene3D" id="2.40.30.10">
    <property type="entry name" value="Translation factors"/>
    <property type="match status" value="1"/>
</dbReference>
<reference evidence="5 6" key="1">
    <citation type="submission" date="2018-11" db="EMBL/GenBank/DDBJ databases">
        <title>Sequencing the genomes of 1000 actinobacteria strains.</title>
        <authorList>
            <person name="Klenk H.-P."/>
        </authorList>
    </citation>
    <scope>NUCLEOTIDE SEQUENCE [LARGE SCALE GENOMIC DNA]</scope>
    <source>
        <strain evidence="5 6">DSM 44254</strain>
    </source>
</reference>
<dbReference type="Gene3D" id="3.30.70.240">
    <property type="match status" value="1"/>
</dbReference>
<dbReference type="NCBIfam" id="NF009381">
    <property type="entry name" value="PRK12740.1-5"/>
    <property type="match status" value="1"/>
</dbReference>
<accession>A0A3N1CSS6</accession>
<feature type="domain" description="Tr-type G" evidence="4">
    <location>
        <begin position="24"/>
        <end position="299"/>
    </location>
</feature>
<keyword evidence="5" id="KW-0648">Protein biosynthesis</keyword>
<evidence type="ECO:0000256" key="2">
    <source>
        <dbReference type="ARBA" id="ARBA00023134"/>
    </source>
</evidence>
<keyword evidence="2" id="KW-0342">GTP-binding</keyword>
<proteinExistence type="predicted"/>
<dbReference type="EMBL" id="RJKE01000001">
    <property type="protein sequence ID" value="ROO84361.1"/>
    <property type="molecule type" value="Genomic_DNA"/>
</dbReference>
<dbReference type="PANTHER" id="PTHR43261:SF6">
    <property type="entry name" value="ELONGATION FACTOR G-LIKE PROTEIN"/>
    <property type="match status" value="1"/>
</dbReference>